<dbReference type="OrthoDB" id="6730379at2759"/>
<name>A0A1D8PN89_CANAL</name>
<feature type="transmembrane region" description="Helical" evidence="7">
    <location>
        <begin position="483"/>
        <end position="505"/>
    </location>
</feature>
<accession>A0A1D8PN89</accession>
<reference evidence="9 10" key="2">
    <citation type="journal article" date="2007" name="Genome Biol.">
        <title>Assembly of the Candida albicans genome into sixteen supercontigs aligned on the eight chromosomes.</title>
        <authorList>
            <person name="van het Hoog M."/>
            <person name="Rast T.J."/>
            <person name="Martchenko M."/>
            <person name="Grindle S."/>
            <person name="Dignard D."/>
            <person name="Hogues H."/>
            <person name="Cuomo C."/>
            <person name="Berriman M."/>
            <person name="Scherer S."/>
            <person name="Magee B.B."/>
            <person name="Whiteway M."/>
            <person name="Chibana H."/>
            <person name="Nantel A."/>
            <person name="Magee P.T."/>
        </authorList>
    </citation>
    <scope>GENOME REANNOTATION</scope>
    <source>
        <strain evidence="10">SC5314 / ATCC MYA-2876</strain>
    </source>
</reference>
<evidence type="ECO:0000256" key="1">
    <source>
        <dbReference type="ARBA" id="ARBA00004141"/>
    </source>
</evidence>
<proteinExistence type="inferred from homology"/>
<dbReference type="RefSeq" id="XP_714624.2">
    <property type="nucleotide sequence ID" value="XM_709531.2"/>
</dbReference>
<evidence type="ECO:0000313" key="9">
    <source>
        <dbReference type="EMBL" id="AOW29598.1"/>
    </source>
</evidence>
<feature type="transmembrane region" description="Helical" evidence="7">
    <location>
        <begin position="225"/>
        <end position="245"/>
    </location>
</feature>
<feature type="transmembrane region" description="Helical" evidence="7">
    <location>
        <begin position="257"/>
        <end position="278"/>
    </location>
</feature>
<evidence type="ECO:0000256" key="3">
    <source>
        <dbReference type="ARBA" id="ARBA00022692"/>
    </source>
</evidence>
<dbReference type="GO" id="GO:0015719">
    <property type="term" value="P:allantoate transport"/>
    <property type="evidence" value="ECO:0000318"/>
    <property type="project" value="GO_Central"/>
</dbReference>
<dbReference type="AlphaFoldDB" id="A0A1D8PN89"/>
<dbReference type="EMBL" id="CP017627">
    <property type="protein sequence ID" value="AOW29598.1"/>
    <property type="molecule type" value="Genomic_DNA"/>
</dbReference>
<evidence type="ECO:0000256" key="7">
    <source>
        <dbReference type="SAM" id="Phobius"/>
    </source>
</evidence>
<feature type="transmembrane region" description="Helical" evidence="7">
    <location>
        <begin position="417"/>
        <end position="438"/>
    </location>
</feature>
<dbReference type="GO" id="GO:0042938">
    <property type="term" value="P:dipeptide transport"/>
    <property type="evidence" value="ECO:0000318"/>
    <property type="project" value="GO_Central"/>
</dbReference>
<feature type="transmembrane region" description="Helical" evidence="7">
    <location>
        <begin position="450"/>
        <end position="471"/>
    </location>
</feature>
<evidence type="ECO:0000313" key="8">
    <source>
        <dbReference type="CGD" id="CAL0000199570"/>
    </source>
</evidence>
<evidence type="ECO:0000256" key="5">
    <source>
        <dbReference type="ARBA" id="ARBA00023136"/>
    </source>
</evidence>
<dbReference type="eggNOG" id="KOG2533">
    <property type="taxonomic scope" value="Eukaryota"/>
</dbReference>
<keyword evidence="10" id="KW-1185">Reference proteome</keyword>
<dbReference type="FunFam" id="1.20.1250.20:FF:000064">
    <property type="entry name" value="MFS allantoate transporter"/>
    <property type="match status" value="1"/>
</dbReference>
<dbReference type="PANTHER" id="PTHR43791">
    <property type="entry name" value="PERMEASE-RELATED"/>
    <property type="match status" value="1"/>
</dbReference>
<dbReference type="Gene3D" id="1.20.1250.20">
    <property type="entry name" value="MFS general substrate transporter like domains"/>
    <property type="match status" value="2"/>
</dbReference>
<dbReference type="SUPFAM" id="SSF103473">
    <property type="entry name" value="MFS general substrate transporter"/>
    <property type="match status" value="1"/>
</dbReference>
<dbReference type="GO" id="GO:0071916">
    <property type="term" value="F:dipeptide transmembrane transporter activity"/>
    <property type="evidence" value="ECO:0000318"/>
    <property type="project" value="GO_Central"/>
</dbReference>
<feature type="transmembrane region" description="Helical" evidence="7">
    <location>
        <begin position="363"/>
        <end position="384"/>
    </location>
</feature>
<evidence type="ECO:0000256" key="6">
    <source>
        <dbReference type="ARBA" id="ARBA00037968"/>
    </source>
</evidence>
<dbReference type="PANTHER" id="PTHR43791:SF1">
    <property type="entry name" value="ALLANTOATE PERMEASE"/>
    <property type="match status" value="1"/>
</dbReference>
<dbReference type="SMR" id="A0A1D8PN89"/>
<feature type="transmembrane region" description="Helical" evidence="7">
    <location>
        <begin position="93"/>
        <end position="110"/>
    </location>
</feature>
<dbReference type="VEuPathDB" id="FungiDB:C5_01670W_A"/>
<dbReference type="CDD" id="cd17327">
    <property type="entry name" value="MFS_FEN2_like"/>
    <property type="match status" value="1"/>
</dbReference>
<comment type="similarity">
    <text evidence="6">Belongs to the major facilitator superfamily. Allantoate permease family.</text>
</comment>
<dbReference type="Pfam" id="PF07690">
    <property type="entry name" value="MFS_1"/>
    <property type="match status" value="1"/>
</dbReference>
<comment type="subcellular location">
    <subcellularLocation>
        <location evidence="1">Membrane</location>
        <topology evidence="1">Multi-pass membrane protein</topology>
    </subcellularLocation>
</comment>
<dbReference type="Proteomes" id="UP000000559">
    <property type="component" value="Chromosome 5"/>
</dbReference>
<feature type="transmembrane region" description="Helical" evidence="7">
    <location>
        <begin position="164"/>
        <end position="182"/>
    </location>
</feature>
<evidence type="ECO:0000313" key="10">
    <source>
        <dbReference type="Proteomes" id="UP000000559"/>
    </source>
</evidence>
<gene>
    <name evidence="8 9" type="primary">DAL52</name>
    <name evidence="9" type="ordered locus">CAALFM_C501670WA</name>
    <name evidence="8" type="ordered locus">orf19.10720</name>
</gene>
<dbReference type="CGD" id="CAL0000199570">
    <property type="gene designation" value="DAL52"/>
</dbReference>
<protein>
    <submittedName>
        <fullName evidence="9">Dal52p</fullName>
    </submittedName>
</protein>
<organism evidence="9 10">
    <name type="scientific">Candida albicans (strain SC5314 / ATCC MYA-2876)</name>
    <name type="common">Yeast</name>
    <dbReference type="NCBI Taxonomy" id="237561"/>
    <lineage>
        <taxon>Eukaryota</taxon>
        <taxon>Fungi</taxon>
        <taxon>Dikarya</taxon>
        <taxon>Ascomycota</taxon>
        <taxon>Saccharomycotina</taxon>
        <taxon>Pichiomycetes</taxon>
        <taxon>Debaryomycetaceae</taxon>
        <taxon>Candida/Lodderomyces clade</taxon>
        <taxon>Candida</taxon>
    </lineage>
</organism>
<sequence>MKQQDDLEKYQDIDATNNDIKPIISFTKEDIEDGKNPKNHHVITTITSSDGKKINITNDVDQAMEAVLSNDNEPPINFDDISSTEWKKLLLKIDLYLIPIMCLLYCFQFMDKMTTSYASILGLRQELKMVGDMYSWTGTSFYLGYLVFEFPASMLLQRFPVTKTVSVFIILWGVILCLHSVPNQYGGFITLRTLLGMLESAVTPAFTIITSQWYKKEEQFLRTAFWFGSNGMGNIIGSAIAYGLYQNQINYSIDAWKLIFIVTGCLTIFVGMIIMVHIPDTPTKAWFLNDKEKRMVVERIRTNQQGFGNTHFKKHQFIEAVMDHRTWLFIIYSISSNLPNGGLTSFSAILLNGDFGYNLTESLLMQMPPGAIAVVGCIILAYCGKFTSSRLIMGMISQIVVIICNCLFTFAKNDKARLAGLYISAVGPVGFICCISCVSSNVAGHTKKITANAMFLIAYCVGNLVGPQTFIESQAPNYVGAKIAIVICSCVSFITLVLIYLSYYWDNKSRDIKARNSEDADLMNHIENYEFADLTDKENLNFRYSL</sequence>
<dbReference type="GO" id="GO:0005886">
    <property type="term" value="C:plasma membrane"/>
    <property type="evidence" value="ECO:0000318"/>
    <property type="project" value="GO_Central"/>
</dbReference>
<feature type="transmembrane region" description="Helical" evidence="7">
    <location>
        <begin position="133"/>
        <end position="152"/>
    </location>
</feature>
<evidence type="ECO:0000256" key="4">
    <source>
        <dbReference type="ARBA" id="ARBA00022989"/>
    </source>
</evidence>
<dbReference type="FunCoup" id="A0A1D8PN89">
    <property type="interactions" value="149"/>
</dbReference>
<dbReference type="GeneID" id="3643736"/>
<dbReference type="STRING" id="237561.A0A1D8PN89"/>
<keyword evidence="4 7" id="KW-1133">Transmembrane helix</keyword>
<dbReference type="GO" id="GO:0015124">
    <property type="term" value="F:allantoate transmembrane transporter activity"/>
    <property type="evidence" value="ECO:0000318"/>
    <property type="project" value="GO_Central"/>
</dbReference>
<keyword evidence="3 7" id="KW-0812">Transmembrane</keyword>
<dbReference type="InterPro" id="IPR036259">
    <property type="entry name" value="MFS_trans_sf"/>
</dbReference>
<dbReference type="KEGG" id="cal:CAALFM_C501670WA"/>
<reference evidence="9 10" key="1">
    <citation type="journal article" date="2004" name="Proc. Natl. Acad. Sci. U.S.A.">
        <title>The diploid genome sequence of Candida albicans.</title>
        <authorList>
            <person name="Jones T."/>
            <person name="Federspiel N.A."/>
            <person name="Chibana H."/>
            <person name="Dungan J."/>
            <person name="Kalman S."/>
            <person name="Magee B.B."/>
            <person name="Newport G."/>
            <person name="Thorstenson Y.R."/>
            <person name="Agabian N."/>
            <person name="Magee P.T."/>
            <person name="Davis R.W."/>
            <person name="Scherer S."/>
        </authorList>
    </citation>
    <scope>NUCLEOTIDE SEQUENCE [LARGE SCALE GENOMIC DNA]</scope>
    <source>
        <strain evidence="10">SC5314 / ATCC MYA-2876</strain>
    </source>
</reference>
<reference evidence="9 10" key="3">
    <citation type="journal article" date="2013" name="Genome Biol.">
        <title>Assembly of a phased diploid Candida albicans genome facilitates allele-specific measurements and provides a simple model for repeat and indel structure.</title>
        <authorList>
            <person name="Muzzey D."/>
            <person name="Schwartz K."/>
            <person name="Weissman J.S."/>
            <person name="Sherlock G."/>
        </authorList>
    </citation>
    <scope>NUCLEOTIDE SEQUENCE [LARGE SCALE GENOMIC DNA]</scope>
    <source>
        <strain evidence="10">SC5314 / ATCC MYA-2876</strain>
    </source>
</reference>
<keyword evidence="5 7" id="KW-0472">Membrane</keyword>
<dbReference type="InterPro" id="IPR011701">
    <property type="entry name" value="MFS"/>
</dbReference>
<dbReference type="GO" id="GO:0042939">
    <property type="term" value="P:tripeptide transport"/>
    <property type="evidence" value="ECO:0000318"/>
    <property type="project" value="GO_Central"/>
</dbReference>
<evidence type="ECO:0000256" key="2">
    <source>
        <dbReference type="ARBA" id="ARBA00022448"/>
    </source>
</evidence>
<dbReference type="InParanoid" id="A0A1D8PN89"/>
<feature type="transmembrane region" description="Helical" evidence="7">
    <location>
        <begin position="391"/>
        <end position="411"/>
    </location>
</feature>
<keyword evidence="2" id="KW-0813">Transport</keyword>